<dbReference type="GO" id="GO:0003676">
    <property type="term" value="F:nucleic acid binding"/>
    <property type="evidence" value="ECO:0007669"/>
    <property type="project" value="InterPro"/>
</dbReference>
<reference evidence="4" key="1">
    <citation type="journal article" date="2021" name="Proc. Natl. Acad. Sci. U.S.A.">
        <title>A Catalog of Tens of Thousands of Viruses from Human Metagenomes Reveals Hidden Associations with Chronic Diseases.</title>
        <authorList>
            <person name="Tisza M.J."/>
            <person name="Buck C.B."/>
        </authorList>
    </citation>
    <scope>NUCLEOTIDE SEQUENCE</scope>
    <source>
        <strain evidence="4">Ct7113</strain>
    </source>
</reference>
<sequence>MNERGRRFSHLSWHNRLKIDKMLKEGYKAQEIADALHVHNSTIYREIKRGLTVQRTSELVDREVYCPDTAQRKYEESKSVHGPDLKIGNDHELAAYIEDKILNGHFSPAAALAKINEEGKIFSVTISEWTLYRYIDKGVFLNITNKDLPMHGEHKKNYKKVHASRPSAGDSIEDRPEEIDERTTFGHWEMDCVVSARGSLKRLLVLTERLTRREIIMLMRDGSTASVVRALDKLERKCGSQRFRKLFRTITVDNGSEFADCESMERSRYGKHRRTHVYYCHPYTACERGSNENANRLIRRWLPKGTCFEKLTDTKVRVIETWMNSYPREILGWRSAGSLFDENLKKLA</sequence>
<dbReference type="InterPro" id="IPR051917">
    <property type="entry name" value="Transposase-Integrase"/>
</dbReference>
<dbReference type="GO" id="GO:0015074">
    <property type="term" value="P:DNA integration"/>
    <property type="evidence" value="ECO:0007669"/>
    <property type="project" value="UniProtKB-KW"/>
</dbReference>
<dbReference type="InterPro" id="IPR012337">
    <property type="entry name" value="RNaseH-like_sf"/>
</dbReference>
<dbReference type="Pfam" id="PF13936">
    <property type="entry name" value="HTH_38"/>
    <property type="match status" value="1"/>
</dbReference>
<dbReference type="PANTHER" id="PTHR10948:SF23">
    <property type="entry name" value="TRANSPOSASE INSI FOR INSERTION SEQUENCE ELEMENT IS30A-RELATED"/>
    <property type="match status" value="1"/>
</dbReference>
<dbReference type="InterPro" id="IPR025246">
    <property type="entry name" value="IS30-like_HTH"/>
</dbReference>
<dbReference type="PANTHER" id="PTHR10948">
    <property type="entry name" value="TRANSPOSASE"/>
    <property type="match status" value="1"/>
</dbReference>
<evidence type="ECO:0000313" key="4">
    <source>
        <dbReference type="EMBL" id="DAF99336.1"/>
    </source>
</evidence>
<dbReference type="EMBL" id="BK016164">
    <property type="protein sequence ID" value="DAF99336.1"/>
    <property type="molecule type" value="Genomic_DNA"/>
</dbReference>
<dbReference type="GO" id="GO:0006310">
    <property type="term" value="P:DNA recombination"/>
    <property type="evidence" value="ECO:0007669"/>
    <property type="project" value="UniProtKB-KW"/>
</dbReference>
<dbReference type="InterPro" id="IPR053392">
    <property type="entry name" value="Transposase_IS30-like"/>
</dbReference>
<feature type="domain" description="Integrase catalytic" evidence="3">
    <location>
        <begin position="172"/>
        <end position="344"/>
    </location>
</feature>
<dbReference type="PROSITE" id="PS50994">
    <property type="entry name" value="INTEGRASE"/>
    <property type="match status" value="1"/>
</dbReference>
<dbReference type="NCBIfam" id="NF033563">
    <property type="entry name" value="transpos_IS30"/>
    <property type="match status" value="1"/>
</dbReference>
<dbReference type="InterPro" id="IPR001584">
    <property type="entry name" value="Integrase_cat-core"/>
</dbReference>
<proteinExistence type="predicted"/>
<keyword evidence="1" id="KW-0229">DNA integration</keyword>
<dbReference type="InterPro" id="IPR036397">
    <property type="entry name" value="RNaseH_sf"/>
</dbReference>
<dbReference type="Gene3D" id="3.30.420.10">
    <property type="entry name" value="Ribonuclease H-like superfamily/Ribonuclease H"/>
    <property type="match status" value="1"/>
</dbReference>
<protein>
    <submittedName>
        <fullName evidence="4">RNaseH</fullName>
    </submittedName>
</protein>
<dbReference type="SUPFAM" id="SSF53098">
    <property type="entry name" value="Ribonuclease H-like"/>
    <property type="match status" value="1"/>
</dbReference>
<dbReference type="Gene3D" id="1.10.10.60">
    <property type="entry name" value="Homeodomain-like"/>
    <property type="match status" value="1"/>
</dbReference>
<accession>A0A8S5UXW7</accession>
<name>A0A8S5UXW7_9CAUD</name>
<evidence type="ECO:0000256" key="1">
    <source>
        <dbReference type="ARBA" id="ARBA00022908"/>
    </source>
</evidence>
<evidence type="ECO:0000256" key="2">
    <source>
        <dbReference type="ARBA" id="ARBA00023172"/>
    </source>
</evidence>
<keyword evidence="2" id="KW-0233">DNA recombination</keyword>
<dbReference type="GO" id="GO:0032196">
    <property type="term" value="P:transposition"/>
    <property type="evidence" value="ECO:0007669"/>
    <property type="project" value="TreeGrafter"/>
</dbReference>
<dbReference type="GO" id="GO:0004803">
    <property type="term" value="F:transposase activity"/>
    <property type="evidence" value="ECO:0007669"/>
    <property type="project" value="TreeGrafter"/>
</dbReference>
<evidence type="ECO:0000259" key="3">
    <source>
        <dbReference type="PROSITE" id="PS50994"/>
    </source>
</evidence>
<organism evidence="4">
    <name type="scientific">Myoviridae sp. ct7113</name>
    <dbReference type="NCBI Taxonomy" id="2825037"/>
    <lineage>
        <taxon>Viruses</taxon>
        <taxon>Duplodnaviria</taxon>
        <taxon>Heunggongvirae</taxon>
        <taxon>Uroviricota</taxon>
        <taxon>Caudoviricetes</taxon>
    </lineage>
</organism>